<proteinExistence type="inferred from homology"/>
<feature type="transmembrane region" description="Helical" evidence="6">
    <location>
        <begin position="77"/>
        <end position="99"/>
    </location>
</feature>
<comment type="subcellular location">
    <subcellularLocation>
        <location evidence="6">Cell membrane</location>
        <topology evidence="6">Multi-pass membrane protein</topology>
    </subcellularLocation>
    <subcellularLocation>
        <location evidence="1">Membrane</location>
        <topology evidence="1">Multi-pass membrane protein</topology>
    </subcellularLocation>
</comment>
<comment type="caution">
    <text evidence="7">The sequence shown here is derived from an EMBL/GenBank/DDBJ whole genome shotgun (WGS) entry which is preliminary data.</text>
</comment>
<comment type="similarity">
    <text evidence="2 6">Belongs to the 4-toluene sulfonate uptake permease (TSUP) (TC 2.A.102) family.</text>
</comment>
<evidence type="ECO:0000256" key="6">
    <source>
        <dbReference type="RuleBase" id="RU363041"/>
    </source>
</evidence>
<feature type="transmembrane region" description="Helical" evidence="6">
    <location>
        <begin position="238"/>
        <end position="263"/>
    </location>
</feature>
<evidence type="ECO:0000256" key="5">
    <source>
        <dbReference type="ARBA" id="ARBA00023136"/>
    </source>
</evidence>
<organism evidence="7 8">
    <name type="scientific">Tumebacillus lipolyticus</name>
    <dbReference type="NCBI Taxonomy" id="1280370"/>
    <lineage>
        <taxon>Bacteria</taxon>
        <taxon>Bacillati</taxon>
        <taxon>Bacillota</taxon>
        <taxon>Bacilli</taxon>
        <taxon>Bacillales</taxon>
        <taxon>Alicyclobacillaceae</taxon>
        <taxon>Tumebacillus</taxon>
    </lineage>
</organism>
<keyword evidence="6" id="KW-1003">Cell membrane</keyword>
<evidence type="ECO:0000313" key="8">
    <source>
        <dbReference type="Proteomes" id="UP001597343"/>
    </source>
</evidence>
<feature type="transmembrane region" description="Helical" evidence="6">
    <location>
        <begin position="207"/>
        <end position="226"/>
    </location>
</feature>
<feature type="transmembrane region" description="Helical" evidence="6">
    <location>
        <begin position="183"/>
        <end position="201"/>
    </location>
</feature>
<dbReference type="PANTHER" id="PTHR43701:SF13">
    <property type="entry name" value="MEMBRANE TRANSPORTER PROTEIN YRKJ-RELATED"/>
    <property type="match status" value="1"/>
</dbReference>
<keyword evidence="8" id="KW-1185">Reference proteome</keyword>
<dbReference type="EMBL" id="JBHUIO010000002">
    <property type="protein sequence ID" value="MFD2168893.1"/>
    <property type="molecule type" value="Genomic_DNA"/>
</dbReference>
<keyword evidence="5 6" id="KW-0472">Membrane</keyword>
<dbReference type="Proteomes" id="UP001597343">
    <property type="component" value="Unassembled WGS sequence"/>
</dbReference>
<dbReference type="RefSeq" id="WP_386043951.1">
    <property type="nucleotide sequence ID" value="NZ_JBHUIO010000002.1"/>
</dbReference>
<feature type="transmembrane region" description="Helical" evidence="6">
    <location>
        <begin position="146"/>
        <end position="171"/>
    </location>
</feature>
<name>A0ABW4ZSE3_9BACL</name>
<evidence type="ECO:0000256" key="1">
    <source>
        <dbReference type="ARBA" id="ARBA00004141"/>
    </source>
</evidence>
<gene>
    <name evidence="7" type="ORF">ACFSOY_02515</name>
</gene>
<dbReference type="PANTHER" id="PTHR43701">
    <property type="entry name" value="MEMBRANE TRANSPORTER PROTEIN MJ0441-RELATED"/>
    <property type="match status" value="1"/>
</dbReference>
<sequence length="266" mass="28030">MTGVDVVVYVLIGLIGSFFSGMLGVGGAILTYPLLYFVPPLFGAYAMSPIEISSATMFQVFASSGIGMLMYRRSPWFSRQVVLIIGGGMLFGSLVGGFLSGMIDGVVIHLLYGTMALAAVVIMVGGQRGELSDEIGAGAVIDRSRAILLSSVVGILSGIVGAGGSFLLIPLMINVLKLPTRTAISCSLTIVFLSSIGGVIGKVSAGHTLYALSFLLVIASLVGSWIGAKVGQKMNVRLLRLVMIGVILLSALQIWGELIWQWWVLR</sequence>
<dbReference type="InterPro" id="IPR051598">
    <property type="entry name" value="TSUP/Inactive_protease-like"/>
</dbReference>
<evidence type="ECO:0000256" key="4">
    <source>
        <dbReference type="ARBA" id="ARBA00022989"/>
    </source>
</evidence>
<feature type="transmembrane region" description="Helical" evidence="6">
    <location>
        <begin position="6"/>
        <end position="38"/>
    </location>
</feature>
<keyword evidence="3 6" id="KW-0812">Transmembrane</keyword>
<feature type="transmembrane region" description="Helical" evidence="6">
    <location>
        <begin position="106"/>
        <end position="126"/>
    </location>
</feature>
<evidence type="ECO:0000256" key="2">
    <source>
        <dbReference type="ARBA" id="ARBA00009142"/>
    </source>
</evidence>
<reference evidence="8" key="1">
    <citation type="journal article" date="2019" name="Int. J. Syst. Evol. Microbiol.">
        <title>The Global Catalogue of Microorganisms (GCM) 10K type strain sequencing project: providing services to taxonomists for standard genome sequencing and annotation.</title>
        <authorList>
            <consortium name="The Broad Institute Genomics Platform"/>
            <consortium name="The Broad Institute Genome Sequencing Center for Infectious Disease"/>
            <person name="Wu L."/>
            <person name="Ma J."/>
        </authorList>
    </citation>
    <scope>NUCLEOTIDE SEQUENCE [LARGE SCALE GENOMIC DNA]</scope>
    <source>
        <strain evidence="8">CGMCC 1.13574</strain>
    </source>
</reference>
<accession>A0ABW4ZSE3</accession>
<dbReference type="InterPro" id="IPR002781">
    <property type="entry name" value="TM_pro_TauE-like"/>
</dbReference>
<keyword evidence="4 6" id="KW-1133">Transmembrane helix</keyword>
<evidence type="ECO:0000256" key="3">
    <source>
        <dbReference type="ARBA" id="ARBA00022692"/>
    </source>
</evidence>
<dbReference type="Pfam" id="PF01925">
    <property type="entry name" value="TauE"/>
    <property type="match status" value="1"/>
</dbReference>
<evidence type="ECO:0000313" key="7">
    <source>
        <dbReference type="EMBL" id="MFD2168893.1"/>
    </source>
</evidence>
<protein>
    <recommendedName>
        <fullName evidence="6">Probable membrane transporter protein</fullName>
    </recommendedName>
</protein>